<dbReference type="GO" id="GO:0034457">
    <property type="term" value="C:Mpp10 complex"/>
    <property type="evidence" value="ECO:0007669"/>
    <property type="project" value="InterPro"/>
</dbReference>
<evidence type="ECO:0000256" key="4">
    <source>
        <dbReference type="ARBA" id="ARBA00023242"/>
    </source>
</evidence>
<dbReference type="GO" id="GO:0032040">
    <property type="term" value="C:small-subunit processome"/>
    <property type="evidence" value="ECO:0007669"/>
    <property type="project" value="TreeGrafter"/>
</dbReference>
<comment type="caution">
    <text evidence="7">The sequence shown here is derived from an EMBL/GenBank/DDBJ whole genome shotgun (WGS) entry which is preliminary data.</text>
</comment>
<sequence length="172" mass="18991">MNESGSNKKSQGGSGRNASKVCEGAYFQYVVAAKYDGGMDSKFEFTKTGNVVFSGYVFTQGGYVELSKKLSLPLGCTLDSTQMKELQLLLSQFSYKPKPIIEDMSIQTNVPALAIEEIAPVTVSNTATLAPEEVFTGKADIKEEMELTQEQRKQKRANKKRKFKGMFISVKC</sequence>
<dbReference type="OrthoDB" id="445326at2759"/>
<comment type="similarity">
    <text evidence="6">Belongs to the MPP10 family.</text>
</comment>
<keyword evidence="5" id="KW-0687">Ribonucleoprotein</keyword>
<evidence type="ECO:0000256" key="1">
    <source>
        <dbReference type="ARBA" id="ARBA00004604"/>
    </source>
</evidence>
<dbReference type="Proteomes" id="UP000541444">
    <property type="component" value="Unassembled WGS sequence"/>
</dbReference>
<dbReference type="GO" id="GO:0006364">
    <property type="term" value="P:rRNA processing"/>
    <property type="evidence" value="ECO:0007669"/>
    <property type="project" value="UniProtKB-KW"/>
</dbReference>
<reference evidence="7 8" key="1">
    <citation type="journal article" date="2020" name="IScience">
        <title>Genome Sequencing of the Endangered Kingdonia uniflora (Circaeasteraceae, Ranunculales) Reveals Potential Mechanisms of Evolutionary Specialization.</title>
        <authorList>
            <person name="Sun Y."/>
            <person name="Deng T."/>
            <person name="Zhang A."/>
            <person name="Moore M.J."/>
            <person name="Landis J.B."/>
            <person name="Lin N."/>
            <person name="Zhang H."/>
            <person name="Zhang X."/>
            <person name="Huang J."/>
            <person name="Zhang X."/>
            <person name="Sun H."/>
            <person name="Wang H."/>
        </authorList>
    </citation>
    <scope>NUCLEOTIDE SEQUENCE [LARGE SCALE GENOMIC DNA]</scope>
    <source>
        <strain evidence="7">TB1705</strain>
        <tissue evidence="7">Leaf</tissue>
    </source>
</reference>
<dbReference type="GO" id="GO:0005732">
    <property type="term" value="C:sno(s)RNA-containing ribonucleoprotein complex"/>
    <property type="evidence" value="ECO:0007669"/>
    <property type="project" value="InterPro"/>
</dbReference>
<dbReference type="PANTHER" id="PTHR17039:SF0">
    <property type="entry name" value="U3 SMALL NUCLEOLAR RIBONUCLEOPROTEIN PROTEIN MPP10"/>
    <property type="match status" value="1"/>
</dbReference>
<dbReference type="AlphaFoldDB" id="A0A7J7KWF8"/>
<dbReference type="InterPro" id="IPR012173">
    <property type="entry name" value="Mpp10"/>
</dbReference>
<dbReference type="EMBL" id="JACGCM010002827">
    <property type="protein sequence ID" value="KAF6134652.1"/>
    <property type="molecule type" value="Genomic_DNA"/>
</dbReference>
<evidence type="ECO:0000256" key="3">
    <source>
        <dbReference type="ARBA" id="ARBA00022552"/>
    </source>
</evidence>
<accession>A0A7J7KWF8</accession>
<dbReference type="PANTHER" id="PTHR17039">
    <property type="entry name" value="U3 SMALL NUCLEOLAR RIBONUCLEOPROTEIN PROTEIN MPP10"/>
    <property type="match status" value="1"/>
</dbReference>
<protein>
    <submittedName>
        <fullName evidence="7">Uncharacterized protein</fullName>
    </submittedName>
</protein>
<evidence type="ECO:0000313" key="7">
    <source>
        <dbReference type="EMBL" id="KAF6134652.1"/>
    </source>
</evidence>
<evidence type="ECO:0000256" key="2">
    <source>
        <dbReference type="ARBA" id="ARBA00022517"/>
    </source>
</evidence>
<proteinExistence type="inferred from homology"/>
<keyword evidence="2" id="KW-0690">Ribosome biogenesis</keyword>
<keyword evidence="4" id="KW-0539">Nucleus</keyword>
<evidence type="ECO:0000313" key="8">
    <source>
        <dbReference type="Proteomes" id="UP000541444"/>
    </source>
</evidence>
<evidence type="ECO:0000256" key="5">
    <source>
        <dbReference type="ARBA" id="ARBA00023274"/>
    </source>
</evidence>
<name>A0A7J7KWF8_9MAGN</name>
<evidence type="ECO:0000256" key="6">
    <source>
        <dbReference type="ARBA" id="ARBA00029455"/>
    </source>
</evidence>
<keyword evidence="3" id="KW-0698">rRNA processing</keyword>
<comment type="subcellular location">
    <subcellularLocation>
        <location evidence="1">Nucleus</location>
        <location evidence="1">Nucleolus</location>
    </subcellularLocation>
</comment>
<keyword evidence="8" id="KW-1185">Reference proteome</keyword>
<dbReference type="Pfam" id="PF04006">
    <property type="entry name" value="Mpp10"/>
    <property type="match status" value="1"/>
</dbReference>
<organism evidence="7 8">
    <name type="scientific">Kingdonia uniflora</name>
    <dbReference type="NCBI Taxonomy" id="39325"/>
    <lineage>
        <taxon>Eukaryota</taxon>
        <taxon>Viridiplantae</taxon>
        <taxon>Streptophyta</taxon>
        <taxon>Embryophyta</taxon>
        <taxon>Tracheophyta</taxon>
        <taxon>Spermatophyta</taxon>
        <taxon>Magnoliopsida</taxon>
        <taxon>Ranunculales</taxon>
        <taxon>Circaeasteraceae</taxon>
        <taxon>Kingdonia</taxon>
    </lineage>
</organism>
<gene>
    <name evidence="7" type="ORF">GIB67_002053</name>
</gene>